<dbReference type="AlphaFoldDB" id="A0A0G4KD08"/>
<dbReference type="Proteomes" id="UP000044602">
    <property type="component" value="Unassembled WGS sequence"/>
</dbReference>
<dbReference type="EMBL" id="CVQI01034051">
    <property type="protein sequence ID" value="CRK44517.1"/>
    <property type="molecule type" value="Genomic_DNA"/>
</dbReference>
<evidence type="ECO:0000313" key="4">
    <source>
        <dbReference type="EMBL" id="KAG7141505.1"/>
    </source>
</evidence>
<dbReference type="OrthoDB" id="10262413at2759"/>
<feature type="domain" description="Thioester reductase (TE)" evidence="1">
    <location>
        <begin position="10"/>
        <end position="48"/>
    </location>
</feature>
<evidence type="ECO:0000313" key="5">
    <source>
        <dbReference type="Proteomes" id="UP000044602"/>
    </source>
</evidence>
<reference evidence="5 6" key="1">
    <citation type="submission" date="2015-05" db="EMBL/GenBank/DDBJ databases">
        <authorList>
            <person name="Fogelqvist Johan"/>
        </authorList>
    </citation>
    <scope>NUCLEOTIDE SEQUENCE [LARGE SCALE GENOMIC DNA]</scope>
    <source>
        <strain evidence="2">VL1</strain>
        <strain evidence="3">VL2</strain>
    </source>
</reference>
<protein>
    <recommendedName>
        <fullName evidence="1">Thioester reductase (TE) domain-containing protein</fullName>
    </recommendedName>
</protein>
<keyword evidence="5" id="KW-1185">Reference proteome</keyword>
<dbReference type="InterPro" id="IPR013120">
    <property type="entry name" value="FAR_NAD-bd"/>
</dbReference>
<dbReference type="SUPFAM" id="SSF51735">
    <property type="entry name" value="NAD(P)-binding Rossmann-fold domains"/>
    <property type="match status" value="1"/>
</dbReference>
<dbReference type="Pfam" id="PF07993">
    <property type="entry name" value="NAD_binding_4"/>
    <property type="match status" value="1"/>
</dbReference>
<dbReference type="InterPro" id="IPR036291">
    <property type="entry name" value="NAD(P)-bd_dom_sf"/>
</dbReference>
<accession>A0A0G4KD08</accession>
<sequence length="369" mass="39943">MTVETRKILLTGATGFIGGSILTHLLESPEPSLKDAQITCLLRGADRAEKLSLKYGDRVKPVVYEGLDDLDTTTAAAAEHDIVINTTAGHHTRAGVALVEGLAKRKALTGRDVWILHTSGTSNIGDRPITKPDVPVRVFDDLVDDTYSYEKALEAEHAYPQRTGELSVIDTGLALGVKTLVIMSPIIYGEGRGIFNKTSIQTFTHRTALKRRQVAVVEAGNNIYGHVHIADLADLYTLALLDILDSQGQDLPTGQRGIIFSAHGEHTMIRQAELIAAAGHELGVFPDKQIKHLGLEEAAWAVLPHLKVFTQEQIKLAGSQIVEAILAANARSVPSVARRLGWKPSKGEDAWEQSIKDDVRSEAAALGLL</sequence>
<evidence type="ECO:0000313" key="3">
    <source>
        <dbReference type="EMBL" id="CRK44517.1"/>
    </source>
</evidence>
<dbReference type="GO" id="GO:0005737">
    <property type="term" value="C:cytoplasm"/>
    <property type="evidence" value="ECO:0007669"/>
    <property type="project" value="TreeGrafter"/>
</dbReference>
<dbReference type="Gene3D" id="3.40.50.720">
    <property type="entry name" value="NAD(P)-binding Rossmann-like Domain"/>
    <property type="match status" value="1"/>
</dbReference>
<organism evidence="2 5">
    <name type="scientific">Verticillium longisporum</name>
    <name type="common">Verticillium dahliae var. longisporum</name>
    <dbReference type="NCBI Taxonomy" id="100787"/>
    <lineage>
        <taxon>Eukaryota</taxon>
        <taxon>Fungi</taxon>
        <taxon>Dikarya</taxon>
        <taxon>Ascomycota</taxon>
        <taxon>Pezizomycotina</taxon>
        <taxon>Sordariomycetes</taxon>
        <taxon>Hypocreomycetidae</taxon>
        <taxon>Glomerellales</taxon>
        <taxon>Plectosphaerellaceae</taxon>
        <taxon>Verticillium</taxon>
    </lineage>
</organism>
<dbReference type="Proteomes" id="UP000045706">
    <property type="component" value="Unassembled WGS sequence"/>
</dbReference>
<evidence type="ECO:0000313" key="6">
    <source>
        <dbReference type="Proteomes" id="UP000045706"/>
    </source>
</evidence>
<reference evidence="4" key="2">
    <citation type="journal article" date="2021" name="Mol. Plant Pathol.">
        <title>A 20-kb lineage-specific genomic region tames virulence in pathogenic amphidiploid Verticillium longisporum.</title>
        <authorList>
            <person name="Harting R."/>
            <person name="Starke J."/>
            <person name="Kusch H."/>
            <person name="Poggeler S."/>
            <person name="Maurus I."/>
            <person name="Schluter R."/>
            <person name="Landesfeind M."/>
            <person name="Bulla I."/>
            <person name="Nowrousian M."/>
            <person name="de Jonge R."/>
            <person name="Stahlhut G."/>
            <person name="Hoff K.J."/>
            <person name="Asshauer K.P."/>
            <person name="Thurmer A."/>
            <person name="Stanke M."/>
            <person name="Daniel R."/>
            <person name="Morgenstern B."/>
            <person name="Thomma B.P.H.J."/>
            <person name="Kronstad J.W."/>
            <person name="Braus-Stromeyer S.A."/>
            <person name="Braus G.H."/>
        </authorList>
    </citation>
    <scope>NUCLEOTIDE SEQUENCE</scope>
    <source>
        <strain evidence="4">Vl32</strain>
    </source>
</reference>
<dbReference type="GO" id="GO:0004029">
    <property type="term" value="F:aldehyde dehydrogenase (NAD+) activity"/>
    <property type="evidence" value="ECO:0007669"/>
    <property type="project" value="TreeGrafter"/>
</dbReference>
<dbReference type="PANTHER" id="PTHR48079:SF6">
    <property type="entry name" value="NAD(P)-BINDING DOMAIN-CONTAINING PROTEIN-RELATED"/>
    <property type="match status" value="1"/>
</dbReference>
<evidence type="ECO:0000259" key="1">
    <source>
        <dbReference type="Pfam" id="PF07993"/>
    </source>
</evidence>
<evidence type="ECO:0000313" key="2">
    <source>
        <dbReference type="EMBL" id="CRJ80665.1"/>
    </source>
</evidence>
<gene>
    <name evidence="2" type="ORF">BN1708_000333</name>
    <name evidence="3" type="ORF">BN1723_006169</name>
    <name evidence="4" type="ORF">HYQ45_001925</name>
</gene>
<dbReference type="EMBL" id="CVQH01000001">
    <property type="protein sequence ID" value="CRJ80665.1"/>
    <property type="molecule type" value="Genomic_DNA"/>
</dbReference>
<name>A0A0G4KD08_VERLO</name>
<dbReference type="STRING" id="100787.A0A0G4KD08"/>
<proteinExistence type="predicted"/>
<dbReference type="InterPro" id="IPR051783">
    <property type="entry name" value="NAD(P)-dependent_oxidoreduct"/>
</dbReference>
<feature type="non-terminal residue" evidence="2">
    <location>
        <position position="369"/>
    </location>
</feature>
<dbReference type="EMBL" id="JAEMWZ010000030">
    <property type="protein sequence ID" value="KAG7141505.1"/>
    <property type="molecule type" value="Genomic_DNA"/>
</dbReference>
<dbReference type="Proteomes" id="UP000689129">
    <property type="component" value="Unassembled WGS sequence"/>
</dbReference>
<dbReference type="PANTHER" id="PTHR48079">
    <property type="entry name" value="PROTEIN YEEZ"/>
    <property type="match status" value="1"/>
</dbReference>